<dbReference type="InterPro" id="IPR005754">
    <property type="entry name" value="Sortase"/>
</dbReference>
<comment type="caution">
    <text evidence="3">The sequence shown here is derived from an EMBL/GenBank/DDBJ whole genome shotgun (WGS) entry which is preliminary data.</text>
</comment>
<dbReference type="Proteomes" id="UP001610990">
    <property type="component" value="Unassembled WGS sequence"/>
</dbReference>
<dbReference type="Pfam" id="PF04203">
    <property type="entry name" value="Sortase"/>
    <property type="match status" value="1"/>
</dbReference>
<dbReference type="SUPFAM" id="SSF63817">
    <property type="entry name" value="Sortase"/>
    <property type="match status" value="1"/>
</dbReference>
<dbReference type="EMBL" id="JBIRGH010000007">
    <property type="protein sequence ID" value="MFH8585562.1"/>
    <property type="molecule type" value="Genomic_DNA"/>
</dbReference>
<evidence type="ECO:0000256" key="2">
    <source>
        <dbReference type="SAM" id="Phobius"/>
    </source>
</evidence>
<proteinExistence type="predicted"/>
<evidence type="ECO:0000313" key="4">
    <source>
        <dbReference type="Proteomes" id="UP001610990"/>
    </source>
</evidence>
<keyword evidence="4" id="KW-1185">Reference proteome</keyword>
<dbReference type="Gene3D" id="2.40.260.10">
    <property type="entry name" value="Sortase"/>
    <property type="match status" value="1"/>
</dbReference>
<keyword evidence="1" id="KW-0378">Hydrolase</keyword>
<accession>A0ABW7RBY3</accession>
<organism evidence="3 4">
    <name type="scientific">Streptomyces celluloflavus</name>
    <dbReference type="NCBI Taxonomy" id="58344"/>
    <lineage>
        <taxon>Bacteria</taxon>
        <taxon>Bacillati</taxon>
        <taxon>Actinomycetota</taxon>
        <taxon>Actinomycetes</taxon>
        <taxon>Kitasatosporales</taxon>
        <taxon>Streptomycetaceae</taxon>
        <taxon>Streptomyces</taxon>
    </lineage>
</organism>
<keyword evidence="2" id="KW-0812">Transmembrane</keyword>
<feature type="transmembrane region" description="Helical" evidence="2">
    <location>
        <begin position="34"/>
        <end position="54"/>
    </location>
</feature>
<dbReference type="CDD" id="cd05829">
    <property type="entry name" value="Sortase_F"/>
    <property type="match status" value="1"/>
</dbReference>
<dbReference type="InterPro" id="IPR023365">
    <property type="entry name" value="Sortase_dom-sf"/>
</dbReference>
<keyword evidence="2" id="KW-1133">Transmembrane helix</keyword>
<evidence type="ECO:0000313" key="3">
    <source>
        <dbReference type="EMBL" id="MFH8585562.1"/>
    </source>
</evidence>
<dbReference type="RefSeq" id="WP_397672618.1">
    <property type="nucleotide sequence ID" value="NZ_JBIRGH010000007.1"/>
</dbReference>
<reference evidence="3 4" key="1">
    <citation type="submission" date="2024-10" db="EMBL/GenBank/DDBJ databases">
        <title>The Natural Products Discovery Center: Release of the First 8490 Sequenced Strains for Exploring Actinobacteria Biosynthetic Diversity.</title>
        <authorList>
            <person name="Kalkreuter E."/>
            <person name="Kautsar S.A."/>
            <person name="Yang D."/>
            <person name="Bader C.D."/>
            <person name="Teijaro C.N."/>
            <person name="Fluegel L."/>
            <person name="Davis C.M."/>
            <person name="Simpson J.R."/>
            <person name="Lauterbach L."/>
            <person name="Steele A.D."/>
            <person name="Gui C."/>
            <person name="Meng S."/>
            <person name="Li G."/>
            <person name="Viehrig K."/>
            <person name="Ye F."/>
            <person name="Su P."/>
            <person name="Kiefer A.F."/>
            <person name="Nichols A."/>
            <person name="Cepeda A.J."/>
            <person name="Yan W."/>
            <person name="Fan B."/>
            <person name="Jiang Y."/>
            <person name="Adhikari A."/>
            <person name="Zheng C.-J."/>
            <person name="Schuster L."/>
            <person name="Cowan T.M."/>
            <person name="Smanski M.J."/>
            <person name="Chevrette M.G."/>
            <person name="De Carvalho L.P.S."/>
            <person name="Shen B."/>
        </authorList>
    </citation>
    <scope>NUCLEOTIDE SEQUENCE [LARGE SCALE GENOMIC DNA]</scope>
    <source>
        <strain evidence="3 4">NPDC018013</strain>
    </source>
</reference>
<protein>
    <submittedName>
        <fullName evidence="3">Sortase domain-bontaining protein</fullName>
    </submittedName>
</protein>
<sequence>MENPATRRRLRGKPVRVLGERPPGRSSPRADRRVNTIAALLLAGSAATLVWTLLSGHDTVRAVVMAGTAAGHTPVALDIPKAGVHAPLMRLGRNADGTVQTPDAGQGAYAGWYDRSAPPGDNGTAVIVGHHATRYGHAVFHDLRALGRGDLIDVTRADGSHRTFAVQRKEQVAGSALPGERGYVNSRGPTLRLITCAGVPEAARHPAGDLVVYAVPGGARR</sequence>
<keyword evidence="2" id="KW-0472">Membrane</keyword>
<evidence type="ECO:0000256" key="1">
    <source>
        <dbReference type="ARBA" id="ARBA00022801"/>
    </source>
</evidence>
<gene>
    <name evidence="3" type="ORF">ACH4GP_14300</name>
</gene>
<dbReference type="InterPro" id="IPR042001">
    <property type="entry name" value="Sortase_F"/>
</dbReference>
<name>A0ABW7RBY3_9ACTN</name>